<sequence>MLAAMAVTAGYERAAPVLNDVDFTLERGEVVGLAGESGSGKTTLARVLSGLLRPASGTVTLDGQPLGRQRGDVAMVFQSPRVATNPRFTLAQIIAEPAVIARRRVDVAELAFSVGLTQDLLSRKPHEVSDGQLQRACVGRALAQQPAYLLCDEATSMLDAATTARIARTLVNYAGDSSAGVLLISHDEELLTVCCTRVERLGDSHP</sequence>
<dbReference type="OrthoDB" id="2986442at2"/>
<evidence type="ECO:0000313" key="6">
    <source>
        <dbReference type="EMBL" id="AEF41078.1"/>
    </source>
</evidence>
<comment type="similarity">
    <text evidence="1">Belongs to the ABC transporter superfamily.</text>
</comment>
<dbReference type="Gene3D" id="3.40.50.300">
    <property type="entry name" value="P-loop containing nucleotide triphosphate hydrolases"/>
    <property type="match status" value="1"/>
</dbReference>
<dbReference type="Pfam" id="PF00005">
    <property type="entry name" value="ABC_tran"/>
    <property type="match status" value="1"/>
</dbReference>
<dbReference type="AlphaFoldDB" id="F6EH99"/>
<dbReference type="InterPro" id="IPR003439">
    <property type="entry name" value="ABC_transporter-like_ATP-bd"/>
</dbReference>
<dbReference type="Proteomes" id="UP000009235">
    <property type="component" value="Chromosome"/>
</dbReference>
<keyword evidence="7" id="KW-1185">Reference proteome</keyword>
<dbReference type="GO" id="GO:0005524">
    <property type="term" value="F:ATP binding"/>
    <property type="evidence" value="ECO:0007669"/>
    <property type="project" value="UniProtKB-KW"/>
</dbReference>
<feature type="domain" description="ABC transporter" evidence="5">
    <location>
        <begin position="2"/>
        <end position="202"/>
    </location>
</feature>
<organism evidence="6 7">
    <name type="scientific">Hoyosella subflava (strain DSM 45089 / JCM 17490 / NBRC 109087 / DQS3-9A1)</name>
    <name type="common">Amycolicicoccus subflavus</name>
    <dbReference type="NCBI Taxonomy" id="443218"/>
    <lineage>
        <taxon>Bacteria</taxon>
        <taxon>Bacillati</taxon>
        <taxon>Actinomycetota</taxon>
        <taxon>Actinomycetes</taxon>
        <taxon>Mycobacteriales</taxon>
        <taxon>Hoyosellaceae</taxon>
        <taxon>Hoyosella</taxon>
    </lineage>
</organism>
<dbReference type="STRING" id="443218.AS9A_2631"/>
<keyword evidence="4 6" id="KW-0067">ATP-binding</keyword>
<dbReference type="InterPro" id="IPR003593">
    <property type="entry name" value="AAA+_ATPase"/>
</dbReference>
<dbReference type="HOGENOM" id="CLU_000604_1_22_11"/>
<evidence type="ECO:0000259" key="5">
    <source>
        <dbReference type="PROSITE" id="PS50893"/>
    </source>
</evidence>
<gene>
    <name evidence="6" type="ordered locus">AS9A_2631</name>
</gene>
<keyword evidence="2" id="KW-0813">Transport</keyword>
<dbReference type="KEGG" id="asd:AS9A_2631"/>
<protein>
    <submittedName>
        <fullName evidence="6">Nickel import ATP-binding protein NikE</fullName>
    </submittedName>
</protein>
<dbReference type="PROSITE" id="PS50893">
    <property type="entry name" value="ABC_TRANSPORTER_2"/>
    <property type="match status" value="1"/>
</dbReference>
<dbReference type="GO" id="GO:0016887">
    <property type="term" value="F:ATP hydrolysis activity"/>
    <property type="evidence" value="ECO:0007669"/>
    <property type="project" value="InterPro"/>
</dbReference>
<dbReference type="PANTHER" id="PTHR43776">
    <property type="entry name" value="TRANSPORT ATP-BINDING PROTEIN"/>
    <property type="match status" value="1"/>
</dbReference>
<dbReference type="InterPro" id="IPR050319">
    <property type="entry name" value="ABC_transp_ATP-bind"/>
</dbReference>
<evidence type="ECO:0000256" key="4">
    <source>
        <dbReference type="ARBA" id="ARBA00022840"/>
    </source>
</evidence>
<name>F6EH99_HOYSD</name>
<evidence type="ECO:0000256" key="3">
    <source>
        <dbReference type="ARBA" id="ARBA00022741"/>
    </source>
</evidence>
<dbReference type="SUPFAM" id="SSF52540">
    <property type="entry name" value="P-loop containing nucleoside triphosphate hydrolases"/>
    <property type="match status" value="1"/>
</dbReference>
<accession>F6EH99</accession>
<dbReference type="EMBL" id="CP002786">
    <property type="protein sequence ID" value="AEF41078.1"/>
    <property type="molecule type" value="Genomic_DNA"/>
</dbReference>
<dbReference type="GO" id="GO:0055085">
    <property type="term" value="P:transmembrane transport"/>
    <property type="evidence" value="ECO:0007669"/>
    <property type="project" value="UniProtKB-ARBA"/>
</dbReference>
<evidence type="ECO:0000256" key="1">
    <source>
        <dbReference type="ARBA" id="ARBA00005417"/>
    </source>
</evidence>
<dbReference type="InterPro" id="IPR027417">
    <property type="entry name" value="P-loop_NTPase"/>
</dbReference>
<dbReference type="SMART" id="SM00382">
    <property type="entry name" value="AAA"/>
    <property type="match status" value="1"/>
</dbReference>
<dbReference type="eggNOG" id="COG4608">
    <property type="taxonomic scope" value="Bacteria"/>
</dbReference>
<evidence type="ECO:0000256" key="2">
    <source>
        <dbReference type="ARBA" id="ARBA00022448"/>
    </source>
</evidence>
<dbReference type="RefSeq" id="WP_013807427.1">
    <property type="nucleotide sequence ID" value="NC_015564.1"/>
</dbReference>
<keyword evidence="3" id="KW-0547">Nucleotide-binding</keyword>
<proteinExistence type="inferred from homology"/>
<reference evidence="6 7" key="1">
    <citation type="journal article" date="2011" name="J. Bacteriol.">
        <title>Complete genome sequence of Amycolicicoccus subflavus DQS3-9A1T, an actinomycete isolated from crude oil-polluted soil.</title>
        <authorList>
            <person name="Cai M."/>
            <person name="Chen W.M."/>
            <person name="Nie Y."/>
            <person name="Chi C.Q."/>
            <person name="Wang Y.N."/>
            <person name="Tang Y.Q."/>
            <person name="Li G.Y."/>
            <person name="Wu X.L."/>
        </authorList>
    </citation>
    <scope>NUCLEOTIDE SEQUENCE [LARGE SCALE GENOMIC DNA]</scope>
    <source>
        <strain evidence="7">DSM 45089 / DQS3-9A1</strain>
    </source>
</reference>
<evidence type="ECO:0000313" key="7">
    <source>
        <dbReference type="Proteomes" id="UP000009235"/>
    </source>
</evidence>
<dbReference type="PANTHER" id="PTHR43776:SF7">
    <property type="entry name" value="D,D-DIPEPTIDE TRANSPORT ATP-BINDING PROTEIN DDPF-RELATED"/>
    <property type="match status" value="1"/>
</dbReference>